<dbReference type="Pfam" id="PF00050">
    <property type="entry name" value="Kazal_1"/>
    <property type="match status" value="2"/>
</dbReference>
<dbReference type="SMART" id="SM00280">
    <property type="entry name" value="KAZAL"/>
    <property type="match status" value="2"/>
</dbReference>
<dbReference type="InterPro" id="IPR039932">
    <property type="entry name" value="Spink4-like"/>
</dbReference>
<evidence type="ECO:0000259" key="6">
    <source>
        <dbReference type="PROSITE" id="PS51465"/>
    </source>
</evidence>
<evidence type="ECO:0000256" key="5">
    <source>
        <dbReference type="SAM" id="SignalP"/>
    </source>
</evidence>
<dbReference type="InterPro" id="IPR002350">
    <property type="entry name" value="Kazal_dom"/>
</dbReference>
<dbReference type="EMBL" id="LRGB01002580">
    <property type="protein sequence ID" value="KZS07043.1"/>
    <property type="molecule type" value="Genomic_DNA"/>
</dbReference>
<comment type="subcellular location">
    <subcellularLocation>
        <location evidence="1">Secreted</location>
    </subcellularLocation>
</comment>
<feature type="region of interest" description="Disordered" evidence="4">
    <location>
        <begin position="108"/>
        <end position="136"/>
    </location>
</feature>
<evidence type="ECO:0000256" key="2">
    <source>
        <dbReference type="ARBA" id="ARBA00022525"/>
    </source>
</evidence>
<evidence type="ECO:0000256" key="1">
    <source>
        <dbReference type="ARBA" id="ARBA00004613"/>
    </source>
</evidence>
<dbReference type="Proteomes" id="UP000076858">
    <property type="component" value="Unassembled WGS sequence"/>
</dbReference>
<dbReference type="PROSITE" id="PS51465">
    <property type="entry name" value="KAZAL_2"/>
    <property type="match status" value="1"/>
</dbReference>
<evidence type="ECO:0000313" key="7">
    <source>
        <dbReference type="EMBL" id="KZS07043.1"/>
    </source>
</evidence>
<organism evidence="7 8">
    <name type="scientific">Daphnia magna</name>
    <dbReference type="NCBI Taxonomy" id="35525"/>
    <lineage>
        <taxon>Eukaryota</taxon>
        <taxon>Metazoa</taxon>
        <taxon>Ecdysozoa</taxon>
        <taxon>Arthropoda</taxon>
        <taxon>Crustacea</taxon>
        <taxon>Branchiopoda</taxon>
        <taxon>Diplostraca</taxon>
        <taxon>Cladocera</taxon>
        <taxon>Anomopoda</taxon>
        <taxon>Daphniidae</taxon>
        <taxon>Daphnia</taxon>
    </lineage>
</organism>
<dbReference type="AlphaFoldDB" id="A0A164PQ63"/>
<dbReference type="OrthoDB" id="126772at2759"/>
<evidence type="ECO:0000256" key="3">
    <source>
        <dbReference type="ARBA" id="ARBA00023157"/>
    </source>
</evidence>
<protein>
    <submittedName>
        <fullName evidence="7">Serine Protease inhibitor dipetalogastin-like protein</fullName>
    </submittedName>
</protein>
<dbReference type="PROSITE" id="PS51257">
    <property type="entry name" value="PROKAR_LIPOPROTEIN"/>
    <property type="match status" value="1"/>
</dbReference>
<comment type="caution">
    <text evidence="7">The sequence shown here is derived from an EMBL/GenBank/DDBJ whole genome shotgun (WGS) entry which is preliminary data.</text>
</comment>
<keyword evidence="8" id="KW-1185">Reference proteome</keyword>
<dbReference type="SUPFAM" id="SSF100895">
    <property type="entry name" value="Kazal-type serine protease inhibitors"/>
    <property type="match status" value="2"/>
</dbReference>
<feature type="compositionally biased region" description="Polar residues" evidence="4">
    <location>
        <begin position="124"/>
        <end position="136"/>
    </location>
</feature>
<dbReference type="GO" id="GO:0005576">
    <property type="term" value="C:extracellular region"/>
    <property type="evidence" value="ECO:0007669"/>
    <property type="project" value="UniProtKB-SubCell"/>
</dbReference>
<dbReference type="InterPro" id="IPR036058">
    <property type="entry name" value="Kazal_dom_sf"/>
</dbReference>
<dbReference type="PANTHER" id="PTHR21179">
    <property type="entry name" value="SERINE-TYPE ENDOPEPTIDASE INHIBITOR"/>
    <property type="match status" value="1"/>
</dbReference>
<evidence type="ECO:0000256" key="4">
    <source>
        <dbReference type="SAM" id="MobiDB-lite"/>
    </source>
</evidence>
<feature type="compositionally biased region" description="Basic residues" evidence="4">
    <location>
        <begin position="111"/>
        <end position="122"/>
    </location>
</feature>
<feature type="domain" description="Kazal-like" evidence="6">
    <location>
        <begin position="55"/>
        <end position="114"/>
    </location>
</feature>
<evidence type="ECO:0000313" key="8">
    <source>
        <dbReference type="Proteomes" id="UP000076858"/>
    </source>
</evidence>
<feature type="signal peptide" evidence="5">
    <location>
        <begin position="1"/>
        <end position="17"/>
    </location>
</feature>
<dbReference type="Gene3D" id="3.30.60.30">
    <property type="match status" value="2"/>
</dbReference>
<keyword evidence="3" id="KW-1015">Disulfide bond</keyword>
<keyword evidence="2" id="KW-0964">Secreted</keyword>
<dbReference type="PANTHER" id="PTHR21179:SF0">
    <property type="entry name" value="SERINE PROTEASE INHIBITOR KAZAL-TYPE 4"/>
    <property type="match status" value="1"/>
</dbReference>
<sequence length="136" mass="15039">MRCTTLLLVILVGTTTSCRIPKNGKPICGTNGVSYVDIKALQCYNKANRSNMIRIAYRGRCLRPEIPQCNFSSTAKNVCGNDGLTYLNSAMVACKNKLQPNKQVKIIGKGPCKKNSRRRKGPKNISTTSNRRMNAE</sequence>
<feature type="chain" id="PRO_5007852389" evidence="5">
    <location>
        <begin position="18"/>
        <end position="136"/>
    </location>
</feature>
<reference evidence="7 8" key="1">
    <citation type="submission" date="2016-03" db="EMBL/GenBank/DDBJ databases">
        <title>EvidentialGene: Evidence-directed Construction of Genes on Genomes.</title>
        <authorList>
            <person name="Gilbert D.G."/>
            <person name="Choi J.-H."/>
            <person name="Mockaitis K."/>
            <person name="Colbourne J."/>
            <person name="Pfrender M."/>
        </authorList>
    </citation>
    <scope>NUCLEOTIDE SEQUENCE [LARGE SCALE GENOMIC DNA]</scope>
    <source>
        <strain evidence="7 8">Xinb3</strain>
        <tissue evidence="7">Complete organism</tissue>
    </source>
</reference>
<accession>A0A164PQ63</accession>
<gene>
    <name evidence="7" type="ORF">APZ42_029571</name>
</gene>
<keyword evidence="5" id="KW-0732">Signal</keyword>
<dbReference type="GO" id="GO:0004867">
    <property type="term" value="F:serine-type endopeptidase inhibitor activity"/>
    <property type="evidence" value="ECO:0007669"/>
    <property type="project" value="InterPro"/>
</dbReference>
<name>A0A164PQ63_9CRUS</name>
<proteinExistence type="predicted"/>